<feature type="transmembrane region" description="Helical" evidence="1">
    <location>
        <begin position="771"/>
        <end position="789"/>
    </location>
</feature>
<evidence type="ECO:0000256" key="1">
    <source>
        <dbReference type="SAM" id="Phobius"/>
    </source>
</evidence>
<reference evidence="2" key="1">
    <citation type="journal article" date="2021" name="PeerJ">
        <title>Extensive microbial diversity within the chicken gut microbiome revealed by metagenomics and culture.</title>
        <authorList>
            <person name="Gilroy R."/>
            <person name="Ravi A."/>
            <person name="Getino M."/>
            <person name="Pursley I."/>
            <person name="Horton D.L."/>
            <person name="Alikhan N.F."/>
            <person name="Baker D."/>
            <person name="Gharbi K."/>
            <person name="Hall N."/>
            <person name="Watson M."/>
            <person name="Adriaenssens E.M."/>
            <person name="Foster-Nyarko E."/>
            <person name="Jarju S."/>
            <person name="Secka A."/>
            <person name="Antonio M."/>
            <person name="Oren A."/>
            <person name="Chaudhuri R.R."/>
            <person name="La Ragione R."/>
            <person name="Hildebrand F."/>
            <person name="Pallen M.J."/>
        </authorList>
    </citation>
    <scope>NUCLEOTIDE SEQUENCE</scope>
    <source>
        <strain evidence="2">ChiBcec16-3735</strain>
    </source>
</reference>
<dbReference type="InterPro" id="IPR018580">
    <property type="entry name" value="Uncharacterised_YfhO"/>
</dbReference>
<feature type="transmembrane region" description="Helical" evidence="1">
    <location>
        <begin position="203"/>
        <end position="230"/>
    </location>
</feature>
<dbReference type="Proteomes" id="UP000824065">
    <property type="component" value="Unassembled WGS sequence"/>
</dbReference>
<feature type="transmembrane region" description="Helical" evidence="1">
    <location>
        <begin position="472"/>
        <end position="491"/>
    </location>
</feature>
<accession>A0A9D2JME6</accession>
<reference evidence="2" key="2">
    <citation type="submission" date="2021-04" db="EMBL/GenBank/DDBJ databases">
        <authorList>
            <person name="Gilroy R."/>
        </authorList>
    </citation>
    <scope>NUCLEOTIDE SEQUENCE</scope>
    <source>
        <strain evidence="2">ChiBcec16-3735</strain>
    </source>
</reference>
<evidence type="ECO:0000313" key="2">
    <source>
        <dbReference type="EMBL" id="HIZ58751.1"/>
    </source>
</evidence>
<feature type="transmembrane region" description="Helical" evidence="1">
    <location>
        <begin position="408"/>
        <end position="426"/>
    </location>
</feature>
<keyword evidence="1" id="KW-1133">Transmembrane helix</keyword>
<feature type="transmembrane region" description="Helical" evidence="1">
    <location>
        <begin position="20"/>
        <end position="40"/>
    </location>
</feature>
<dbReference type="Pfam" id="PF09586">
    <property type="entry name" value="YfhO"/>
    <property type="match status" value="2"/>
</dbReference>
<comment type="caution">
    <text evidence="2">The sequence shown here is derived from an EMBL/GenBank/DDBJ whole genome shotgun (WGS) entry which is preliminary data.</text>
</comment>
<dbReference type="EMBL" id="DXBJ01000071">
    <property type="protein sequence ID" value="HIZ58751.1"/>
    <property type="molecule type" value="Genomic_DNA"/>
</dbReference>
<feature type="transmembrane region" description="Helical" evidence="1">
    <location>
        <begin position="378"/>
        <end position="396"/>
    </location>
</feature>
<feature type="transmembrane region" description="Helical" evidence="1">
    <location>
        <begin position="324"/>
        <end position="341"/>
    </location>
</feature>
<evidence type="ECO:0000313" key="3">
    <source>
        <dbReference type="Proteomes" id="UP000824065"/>
    </source>
</evidence>
<feature type="transmembrane region" description="Helical" evidence="1">
    <location>
        <begin position="122"/>
        <end position="146"/>
    </location>
</feature>
<dbReference type="PANTHER" id="PTHR38454">
    <property type="entry name" value="INTEGRAL MEMBRANE PROTEIN-RELATED"/>
    <property type="match status" value="1"/>
</dbReference>
<dbReference type="PANTHER" id="PTHR38454:SF1">
    <property type="entry name" value="INTEGRAL MEMBRANE PROTEIN"/>
    <property type="match status" value="1"/>
</dbReference>
<feature type="transmembrane region" description="Helical" evidence="1">
    <location>
        <begin position="153"/>
        <end position="171"/>
    </location>
</feature>
<keyword evidence="1" id="KW-0472">Membrane</keyword>
<feature type="transmembrane region" description="Helical" evidence="1">
    <location>
        <begin position="250"/>
        <end position="272"/>
    </location>
</feature>
<feature type="transmembrane region" description="Helical" evidence="1">
    <location>
        <begin position="353"/>
        <end position="372"/>
    </location>
</feature>
<organism evidence="2 3">
    <name type="scientific">Candidatus Faecalibacterium gallistercoris</name>
    <dbReference type="NCBI Taxonomy" id="2838579"/>
    <lineage>
        <taxon>Bacteria</taxon>
        <taxon>Bacillati</taxon>
        <taxon>Bacillota</taxon>
        <taxon>Clostridia</taxon>
        <taxon>Eubacteriales</taxon>
        <taxon>Oscillospiraceae</taxon>
        <taxon>Faecalibacterium</taxon>
    </lineage>
</organism>
<gene>
    <name evidence="2" type="ORF">H9725_09320</name>
</gene>
<protein>
    <submittedName>
        <fullName evidence="2">YfhO family protein</fullName>
    </submittedName>
</protein>
<keyword evidence="1" id="KW-0812">Transmembrane</keyword>
<proteinExistence type="predicted"/>
<feature type="transmembrane region" description="Helical" evidence="1">
    <location>
        <begin position="441"/>
        <end position="460"/>
    </location>
</feature>
<dbReference type="AlphaFoldDB" id="A0A9D2JME6"/>
<sequence>MDMANLSRRPRLRQKRDRFWLTVGLCALTAALIFLPFQIIDGGFFHYAGDFNGQQIGFYRYMNGFVKGQGYPNSLASAGGQRLPSNTFSWATDLGSGVMNAYSFYLYGSPFFWLSTLFPQSWMPYLMCPLLVLKFAVAGGGAYLYMRRYVKHLDYAVLAACLYTFSGFGIYNIFFNHFIDVVALFPWMLWALDECIYSGRRGLFAFFVAVNLLNNYFFFVGQVVFLIIYFACKVSAGEIRLTRGLFGTLAWESLLGVALGCLLVWPAFLSLLQNPRTTDISSGWGFLTYSKVQQYLAILVSWFMPPDSPYIVSIWSEGTIKWTSMTAYLPLCSLAGAVAYWRSRQGDGSKRIIAICALFALVPVLNSAFYAFNASYYARWYYMPVLILAAMTVKAWEDPDTDLERPTALVAWLMIATLAFALVPVNDGESWSLGVTENPEQYLAVLAFGLAGLVLYHAIARCREDPKLFCRRMLGAVLAFSCVFGIVHIGIGKFGQWNYDSDLVEQYQASIALQDHFPEGDWRIDTYNAHDNLGLWMDKSCMQFFDSTVAPSILSFYSSLGFTRDVRSNPEAYYYQLRGLLSVRFTIMPEAERANFEAEAIPGWTYYDTIEGFALYENDNYLPMGFTYDYYVTEEQLDSQITQDACALLVRALALSEEDAARYGRYLTPLPGDQMLDFSYERYQQDIADRRASACSSFTMTNSGFSAEIQLEKPNLVFFSVPYDDGFTAYVGGQEAEILRVDNGMMAVLCPAGWSRIDFVYSPAGLPLSRTVTLVALPIWLAYTGWNLWRRKKRTHIL</sequence>
<name>A0A9D2JME6_9FIRM</name>